<reference evidence="4 5" key="1">
    <citation type="journal article" date="2020" name="Food Funct.">
        <title>Screening of Lactobacillus salivarius strains from the feces of Chinese populations and the evaluation of their effects against intestinal inflammation in mice.</title>
        <authorList>
            <person name="Zhai Q."/>
            <person name="Shen X."/>
            <person name="Cen S."/>
            <person name="Zhang C."/>
            <person name="Tian F."/>
            <person name="Zhao J."/>
            <person name="Zhang H."/>
            <person name="Xue Y."/>
            <person name="Chen W."/>
        </authorList>
    </citation>
    <scope>NUCLEOTIDE SEQUENCE [LARGE SCALE GENOMIC DNA]</scope>
    <source>
        <strain evidence="3 5">FZJTZ28M4.scaf</strain>
        <strain evidence="2 4">FZJTZ9M6.scaf</strain>
    </source>
</reference>
<comment type="caution">
    <text evidence="3">The sequence shown here is derived from an EMBL/GenBank/DDBJ whole genome shotgun (WGS) entry which is preliminary data.</text>
</comment>
<evidence type="ECO:0000313" key="3">
    <source>
        <dbReference type="EMBL" id="MYZ66188.1"/>
    </source>
</evidence>
<evidence type="ECO:0000313" key="5">
    <source>
        <dbReference type="Proteomes" id="UP000471300"/>
    </source>
</evidence>
<sequence>MDVCFNQILGILKKYWADKDGTAGYDVARKVISLITTEKLQEFKSDTTYKTIFATGPSKIATARILNNLAGVNKFADYIEENISEDGRSNLAQDLKKLTGVPMDRGTVGRVCYNLLVDSLKAGNHLKNNKNKKSPLKKSEEKKIDVRSGIHQYISYVRDKEEIEVDGVSFKVSAHLMNDELEVVRTLPYCHALFEAYSAKGKQKITAENIEDSEYKSYFEREKEWFNEAAWYERSLRDTVVDFDNQYDLLKQDVYEGIEPVYHDEDFGTDGMKRLKKVHQQVVVLQLDRSNLKNIDNILGNDTKEGLCHVLVNDGKIKSWVKVDYDEVI</sequence>
<gene>
    <name evidence="3" type="ORF">FYL06_04390</name>
    <name evidence="2" type="ORF">FYL10_04910</name>
</gene>
<dbReference type="EMBL" id="VSTU01000004">
    <property type="protein sequence ID" value="MYZ66188.1"/>
    <property type="molecule type" value="Genomic_DNA"/>
</dbReference>
<dbReference type="InterPro" id="IPR046914">
    <property type="entry name" value="ABC-3C_CTD6"/>
</dbReference>
<evidence type="ECO:0000259" key="1">
    <source>
        <dbReference type="Pfam" id="PF20282"/>
    </source>
</evidence>
<dbReference type="EMBL" id="VSTR01000005">
    <property type="protein sequence ID" value="MYY73022.1"/>
    <property type="molecule type" value="Genomic_DNA"/>
</dbReference>
<dbReference type="Proteomes" id="UP000470980">
    <property type="component" value="Unassembled WGS sequence"/>
</dbReference>
<name>A0ABD6J9W3_9LACO</name>
<protein>
    <recommendedName>
        <fullName evidence="1">ABC-three component systems C-terminal domain-containing protein</fullName>
    </recommendedName>
</protein>
<dbReference type="RefSeq" id="WP_081539064.1">
    <property type="nucleotide sequence ID" value="NZ_CP090411.1"/>
</dbReference>
<evidence type="ECO:0000313" key="4">
    <source>
        <dbReference type="Proteomes" id="UP000470980"/>
    </source>
</evidence>
<dbReference type="AlphaFoldDB" id="A0ABD6J9W3"/>
<dbReference type="Proteomes" id="UP000471300">
    <property type="component" value="Unassembled WGS sequence"/>
</dbReference>
<evidence type="ECO:0000313" key="2">
    <source>
        <dbReference type="EMBL" id="MYY73022.1"/>
    </source>
</evidence>
<dbReference type="Pfam" id="PF20282">
    <property type="entry name" value="CTD6"/>
    <property type="match status" value="1"/>
</dbReference>
<accession>A0ABD6J9W3</accession>
<proteinExistence type="predicted"/>
<organism evidence="3 5">
    <name type="scientific">Ligilactobacillus salivarius</name>
    <dbReference type="NCBI Taxonomy" id="1624"/>
    <lineage>
        <taxon>Bacteria</taxon>
        <taxon>Bacillati</taxon>
        <taxon>Bacillota</taxon>
        <taxon>Bacilli</taxon>
        <taxon>Lactobacillales</taxon>
        <taxon>Lactobacillaceae</taxon>
        <taxon>Ligilactobacillus</taxon>
    </lineage>
</organism>
<feature type="domain" description="ABC-three component systems C-terminal" evidence="1">
    <location>
        <begin position="189"/>
        <end position="320"/>
    </location>
</feature>